<dbReference type="InterPro" id="IPR000742">
    <property type="entry name" value="EGF"/>
</dbReference>
<feature type="compositionally biased region" description="Pro residues" evidence="2">
    <location>
        <begin position="264"/>
        <end position="274"/>
    </location>
</feature>
<dbReference type="PROSITE" id="PS50026">
    <property type="entry name" value="EGF_3"/>
    <property type="match status" value="1"/>
</dbReference>
<reference evidence="5" key="1">
    <citation type="submission" date="2023-10" db="EMBL/GenBank/DDBJ databases">
        <title>Genome assembly of Pristionchus species.</title>
        <authorList>
            <person name="Yoshida K."/>
            <person name="Sommer R.J."/>
        </authorList>
    </citation>
    <scope>NUCLEOTIDE SEQUENCE</scope>
    <source>
        <strain evidence="5">RS5133</strain>
    </source>
</reference>
<protein>
    <recommendedName>
        <fullName evidence="4">EGF-like domain-containing protein</fullName>
    </recommendedName>
</protein>
<feature type="transmembrane region" description="Helical" evidence="3">
    <location>
        <begin position="13"/>
        <end position="33"/>
    </location>
</feature>
<name>A0AAV5VWF2_9BILA</name>
<dbReference type="PROSITE" id="PS00022">
    <property type="entry name" value="EGF_1"/>
    <property type="match status" value="1"/>
</dbReference>
<feature type="compositionally biased region" description="Acidic residues" evidence="2">
    <location>
        <begin position="304"/>
        <end position="320"/>
    </location>
</feature>
<proteinExistence type="predicted"/>
<accession>A0AAV5VWF2</accession>
<organism evidence="5 6">
    <name type="scientific">Pristionchus fissidentatus</name>
    <dbReference type="NCBI Taxonomy" id="1538716"/>
    <lineage>
        <taxon>Eukaryota</taxon>
        <taxon>Metazoa</taxon>
        <taxon>Ecdysozoa</taxon>
        <taxon>Nematoda</taxon>
        <taxon>Chromadorea</taxon>
        <taxon>Rhabditida</taxon>
        <taxon>Rhabditina</taxon>
        <taxon>Diplogasteromorpha</taxon>
        <taxon>Diplogasteroidea</taxon>
        <taxon>Neodiplogasteridae</taxon>
        <taxon>Pristionchus</taxon>
    </lineage>
</organism>
<keyword evidence="6" id="KW-1185">Reference proteome</keyword>
<feature type="compositionally biased region" description="Low complexity" evidence="2">
    <location>
        <begin position="245"/>
        <end position="261"/>
    </location>
</feature>
<evidence type="ECO:0000256" key="1">
    <source>
        <dbReference type="PROSITE-ProRule" id="PRU00076"/>
    </source>
</evidence>
<evidence type="ECO:0000259" key="4">
    <source>
        <dbReference type="PROSITE" id="PS50026"/>
    </source>
</evidence>
<sequence>LQMVVVDNQPARLWVGPLILILVVTLIYIFSVLPQTRPTVGMDALPSHPSYGKSERVIPTFRMESDSYLDVECGGHGRWNEMNKSCACLPHYRGDRCLEPLCMNGGMLNNGRCRCSLGFAGEFCEFRCIGGMGSEERNDTIFCLCHGQKFGLRCEYLCVHGTVVDGDCKCNQGFEGQTCELCSPSSSLCPPPSSSLRRSSINSRLTLSGLSFCLITIGLLCVTASRRHRLSSSSPWFSLRDPRSHLSCPSSLRISSRSSRSPHIRPPPLTPPPIYRSLENLPQGIAPPSYEEATAPLPSTAINIEDESPSDDDVDDKTTQ</sequence>
<evidence type="ECO:0000313" key="5">
    <source>
        <dbReference type="EMBL" id="GMT23899.1"/>
    </source>
</evidence>
<comment type="caution">
    <text evidence="5">The sequence shown here is derived from an EMBL/GenBank/DDBJ whole genome shotgun (WGS) entry which is preliminary data.</text>
</comment>
<dbReference type="EMBL" id="BTSY01000004">
    <property type="protein sequence ID" value="GMT23899.1"/>
    <property type="molecule type" value="Genomic_DNA"/>
</dbReference>
<feature type="disulfide bond" evidence="1">
    <location>
        <begin position="115"/>
        <end position="124"/>
    </location>
</feature>
<evidence type="ECO:0000313" key="6">
    <source>
        <dbReference type="Proteomes" id="UP001432322"/>
    </source>
</evidence>
<dbReference type="AlphaFoldDB" id="A0AAV5VWF2"/>
<dbReference type="SMART" id="SM00181">
    <property type="entry name" value="EGF"/>
    <property type="match status" value="2"/>
</dbReference>
<gene>
    <name evidence="5" type="ORF">PFISCL1PPCAC_15196</name>
</gene>
<comment type="caution">
    <text evidence="1">Lacks conserved residue(s) required for the propagation of feature annotation.</text>
</comment>
<keyword evidence="1" id="KW-0245">EGF-like domain</keyword>
<feature type="domain" description="EGF-like" evidence="4">
    <location>
        <begin position="93"/>
        <end position="125"/>
    </location>
</feature>
<keyword evidence="3" id="KW-1133">Transmembrane helix</keyword>
<feature type="region of interest" description="Disordered" evidence="2">
    <location>
        <begin position="233"/>
        <end position="320"/>
    </location>
</feature>
<keyword evidence="1" id="KW-1015">Disulfide bond</keyword>
<feature type="non-terminal residue" evidence="5">
    <location>
        <position position="1"/>
    </location>
</feature>
<dbReference type="PANTHER" id="PTHR47324">
    <property type="entry name" value="PROTEIN IRG-7-RELATED"/>
    <property type="match status" value="1"/>
</dbReference>
<keyword evidence="3" id="KW-0812">Transmembrane</keyword>
<dbReference type="Proteomes" id="UP001432322">
    <property type="component" value="Unassembled WGS sequence"/>
</dbReference>
<dbReference type="InterPro" id="IPR053295">
    <property type="entry name" value="Innate_immunity_reg"/>
</dbReference>
<keyword evidence="3" id="KW-0472">Membrane</keyword>
<evidence type="ECO:0000256" key="2">
    <source>
        <dbReference type="SAM" id="MobiDB-lite"/>
    </source>
</evidence>
<evidence type="ECO:0000256" key="3">
    <source>
        <dbReference type="SAM" id="Phobius"/>
    </source>
</evidence>
<dbReference type="Gene3D" id="2.10.25.10">
    <property type="entry name" value="Laminin"/>
    <property type="match status" value="1"/>
</dbReference>